<dbReference type="Gene3D" id="1.10.510.10">
    <property type="entry name" value="Transferase(Phosphotransferase) domain 1"/>
    <property type="match status" value="1"/>
</dbReference>
<proteinExistence type="predicted"/>
<name>A0A9W4WXR8_9GLOM</name>
<dbReference type="Pfam" id="PF07714">
    <property type="entry name" value="PK_Tyr_Ser-Thr"/>
    <property type="match status" value="1"/>
</dbReference>
<feature type="domain" description="Serine-threonine/tyrosine-protein kinase catalytic" evidence="1">
    <location>
        <begin position="5"/>
        <end position="82"/>
    </location>
</feature>
<dbReference type="InterPro" id="IPR001245">
    <property type="entry name" value="Ser-Thr/Tyr_kinase_cat_dom"/>
</dbReference>
<evidence type="ECO:0000313" key="3">
    <source>
        <dbReference type="Proteomes" id="UP001153678"/>
    </source>
</evidence>
<dbReference type="EMBL" id="CAMKVN010002215">
    <property type="protein sequence ID" value="CAI2180116.1"/>
    <property type="molecule type" value="Genomic_DNA"/>
</dbReference>
<accession>A0A9W4WXR8</accession>
<comment type="caution">
    <text evidence="2">The sequence shown here is derived from an EMBL/GenBank/DDBJ whole genome shotgun (WGS) entry which is preliminary data.</text>
</comment>
<dbReference type="AlphaFoldDB" id="A0A9W4WXR8"/>
<organism evidence="2 3">
    <name type="scientific">Funneliformis geosporum</name>
    <dbReference type="NCBI Taxonomy" id="1117311"/>
    <lineage>
        <taxon>Eukaryota</taxon>
        <taxon>Fungi</taxon>
        <taxon>Fungi incertae sedis</taxon>
        <taxon>Mucoromycota</taxon>
        <taxon>Glomeromycotina</taxon>
        <taxon>Glomeromycetes</taxon>
        <taxon>Glomerales</taxon>
        <taxon>Glomeraceae</taxon>
        <taxon>Funneliformis</taxon>
    </lineage>
</organism>
<evidence type="ECO:0000259" key="1">
    <source>
        <dbReference type="Pfam" id="PF07714"/>
    </source>
</evidence>
<dbReference type="GO" id="GO:0004672">
    <property type="term" value="F:protein kinase activity"/>
    <property type="evidence" value="ECO:0007669"/>
    <property type="project" value="InterPro"/>
</dbReference>
<gene>
    <name evidence="2" type="ORF">FWILDA_LOCUS9426</name>
</gene>
<reference evidence="2" key="1">
    <citation type="submission" date="2022-08" db="EMBL/GenBank/DDBJ databases">
        <authorList>
            <person name="Kallberg Y."/>
            <person name="Tangrot J."/>
            <person name="Rosling A."/>
        </authorList>
    </citation>
    <scope>NUCLEOTIDE SEQUENCE</scope>
    <source>
        <strain evidence="2">Wild A</strain>
    </source>
</reference>
<protein>
    <submittedName>
        <fullName evidence="2">3442_t:CDS:1</fullName>
    </submittedName>
</protein>
<sequence length="101" mass="11784">MTLPKKSVIYNLGVLFWELTSCSSTFNFETTDDTSSIQIEILNGKREKPISTTNDVFVKLYQKCWEHVPDDRPDIDLIISELYNIDHFNSKELEEVKLIKN</sequence>
<dbReference type="OrthoDB" id="2353542at2759"/>
<evidence type="ECO:0000313" key="2">
    <source>
        <dbReference type="EMBL" id="CAI2180116.1"/>
    </source>
</evidence>
<keyword evidence="3" id="KW-1185">Reference proteome</keyword>
<dbReference type="InterPro" id="IPR011009">
    <property type="entry name" value="Kinase-like_dom_sf"/>
</dbReference>
<dbReference type="Proteomes" id="UP001153678">
    <property type="component" value="Unassembled WGS sequence"/>
</dbReference>
<dbReference type="SUPFAM" id="SSF56112">
    <property type="entry name" value="Protein kinase-like (PK-like)"/>
    <property type="match status" value="1"/>
</dbReference>